<sequence>MKLKNLMLAPIILAPLSVASCSIFGDDYESDKIDSHLRKHAYFWNLYTDFDDEIIFRDLNAPKHTTKTFISEKNLRNNEYKNYSLSHGRDLIVLRKVGSKPFNLNYNSYSYGSDSPDYYERFHTENINGMEVDGRKYFLLNLGVKNNSTFSGLIHNTSWAIKTGAELKEASDNLDKFFNSVNVFIPHDQSNNIDLYDEVRKKVKGWEKVINNNKFFYKEANKDKKYFVFQAAILNQWIWSRLDDKPTTIFSYVPMIKNGKLTIQPYIYNRPLTDKDFEQGRYIFNNLSRSISYVNYVFDLEQLSKDLNIKESEFDRKKHVFIDHKNYFKNFEESVPKNKINNVVELVFYLSSKFFSKKGISSYIESSAVDARWDGARFDTEDH</sequence>
<organism evidence="2 3">
    <name type="scientific">Mycoplasmopsis mucosicanis</name>
    <dbReference type="NCBI Taxonomy" id="458208"/>
    <lineage>
        <taxon>Bacteria</taxon>
        <taxon>Bacillati</taxon>
        <taxon>Mycoplasmatota</taxon>
        <taxon>Mycoplasmoidales</taxon>
        <taxon>Metamycoplasmataceae</taxon>
        <taxon>Mycoplasmopsis</taxon>
    </lineage>
</organism>
<comment type="caution">
    <text evidence="2">The sequence shown here is derived from an EMBL/GenBank/DDBJ whole genome shotgun (WGS) entry which is preliminary data.</text>
</comment>
<evidence type="ECO:0008006" key="4">
    <source>
        <dbReference type="Google" id="ProtNLM"/>
    </source>
</evidence>
<feature type="chain" id="PRO_5021233337" description="Lipoprotein" evidence="1">
    <location>
        <begin position="26"/>
        <end position="383"/>
    </location>
</feature>
<dbReference type="EMBL" id="SMDN01000004">
    <property type="protein sequence ID" value="TQC53967.1"/>
    <property type="molecule type" value="Genomic_DNA"/>
</dbReference>
<dbReference type="AlphaFoldDB" id="A0A507SQ89"/>
<dbReference type="RefSeq" id="WP_141483822.1">
    <property type="nucleotide sequence ID" value="NZ_SMDN01000004.1"/>
</dbReference>
<evidence type="ECO:0000313" key="2">
    <source>
        <dbReference type="EMBL" id="TQC53967.1"/>
    </source>
</evidence>
<dbReference type="PROSITE" id="PS51257">
    <property type="entry name" value="PROKAR_LIPOPROTEIN"/>
    <property type="match status" value="1"/>
</dbReference>
<dbReference type="Proteomes" id="UP000320801">
    <property type="component" value="Unassembled WGS sequence"/>
</dbReference>
<name>A0A507SQ89_9BACT</name>
<keyword evidence="3" id="KW-1185">Reference proteome</keyword>
<evidence type="ECO:0000256" key="1">
    <source>
        <dbReference type="SAM" id="SignalP"/>
    </source>
</evidence>
<gene>
    <name evidence="2" type="ORF">E1I18_01425</name>
</gene>
<proteinExistence type="predicted"/>
<feature type="signal peptide" evidence="1">
    <location>
        <begin position="1"/>
        <end position="25"/>
    </location>
</feature>
<dbReference type="OrthoDB" id="402364at2"/>
<keyword evidence="1" id="KW-0732">Signal</keyword>
<reference evidence="2 3" key="1">
    <citation type="submission" date="2019-03" db="EMBL/GenBank/DDBJ databases">
        <title>Characterization of a novel Mycoplasma cynos real-time PCR assay.</title>
        <authorList>
            <person name="Tallmadge R.L."/>
            <person name="Mitchell P.K."/>
            <person name="Goodman L."/>
        </authorList>
    </citation>
    <scope>NUCLEOTIDE SEQUENCE [LARGE SCALE GENOMIC DNA]</scope>
    <source>
        <strain evidence="2 3">1642</strain>
    </source>
</reference>
<accession>A0A507SQ89</accession>
<evidence type="ECO:0000313" key="3">
    <source>
        <dbReference type="Proteomes" id="UP000320801"/>
    </source>
</evidence>
<protein>
    <recommendedName>
        <fullName evidence="4">Lipoprotein</fullName>
    </recommendedName>
</protein>